<gene>
    <name evidence="2" type="ORF">TMSB3V08_LOCUS8885</name>
</gene>
<accession>A0A7R9EDU2</accession>
<protein>
    <submittedName>
        <fullName evidence="2">Uncharacterized protein</fullName>
    </submittedName>
</protein>
<organism evidence="2">
    <name type="scientific">Timema monikensis</name>
    <dbReference type="NCBI Taxonomy" id="170555"/>
    <lineage>
        <taxon>Eukaryota</taxon>
        <taxon>Metazoa</taxon>
        <taxon>Ecdysozoa</taxon>
        <taxon>Arthropoda</taxon>
        <taxon>Hexapoda</taxon>
        <taxon>Insecta</taxon>
        <taxon>Pterygota</taxon>
        <taxon>Neoptera</taxon>
        <taxon>Polyneoptera</taxon>
        <taxon>Phasmatodea</taxon>
        <taxon>Timematodea</taxon>
        <taxon>Timematoidea</taxon>
        <taxon>Timematidae</taxon>
        <taxon>Timema</taxon>
    </lineage>
</organism>
<name>A0A7R9EDU2_9NEOP</name>
<proteinExistence type="predicted"/>
<sequence>MTRNHNGYVNDSLTSDPSPVTYNCLLRIGKVELEEVKPHLCGGRVENHVGKTTPSSPDRDSNLNLPVLSSQAQHDERVSQLRHRGGSLPTTSVRNPHSRNRLDIDDEEIGMSVEELNLFRSMEKVCKSQFVNLTKQIYTARSPVALVSTEVLIICIKSVNSGTVGNKF</sequence>
<evidence type="ECO:0000256" key="1">
    <source>
        <dbReference type="SAM" id="MobiDB-lite"/>
    </source>
</evidence>
<dbReference type="AlphaFoldDB" id="A0A7R9EDU2"/>
<feature type="region of interest" description="Disordered" evidence="1">
    <location>
        <begin position="44"/>
        <end position="99"/>
    </location>
</feature>
<feature type="compositionally biased region" description="Polar residues" evidence="1">
    <location>
        <begin position="50"/>
        <end position="72"/>
    </location>
</feature>
<reference evidence="2" key="1">
    <citation type="submission" date="2020-11" db="EMBL/GenBank/DDBJ databases">
        <authorList>
            <person name="Tran Van P."/>
        </authorList>
    </citation>
    <scope>NUCLEOTIDE SEQUENCE</scope>
</reference>
<dbReference type="EMBL" id="OB795394">
    <property type="protein sequence ID" value="CAD7432172.1"/>
    <property type="molecule type" value="Genomic_DNA"/>
</dbReference>
<evidence type="ECO:0000313" key="2">
    <source>
        <dbReference type="EMBL" id="CAD7432172.1"/>
    </source>
</evidence>